<keyword evidence="1" id="KW-1133">Transmembrane helix</keyword>
<name>A0A3R8SS61_9MICO</name>
<feature type="transmembrane region" description="Helical" evidence="1">
    <location>
        <begin position="12"/>
        <end position="34"/>
    </location>
</feature>
<keyword evidence="1" id="KW-0812">Transmembrane</keyword>
<proteinExistence type="predicted"/>
<feature type="transmembrane region" description="Helical" evidence="1">
    <location>
        <begin position="40"/>
        <end position="61"/>
    </location>
</feature>
<gene>
    <name evidence="2" type="ORF">DS079_02075</name>
</gene>
<evidence type="ECO:0000313" key="2">
    <source>
        <dbReference type="EMBL" id="RRR20217.1"/>
    </source>
</evidence>
<comment type="caution">
    <text evidence="2">The sequence shown here is derived from an EMBL/GenBank/DDBJ whole genome shotgun (WGS) entry which is preliminary data.</text>
</comment>
<sequence>MQAVIRSAGAQVNLVVGPMVALIGVAALLAGVVLSIVLETIWFLMFLIPAAMGIGAGLLLLRGARRSRLQIDPEGFTWCGFAGAEQSLRWQEIHQLLPPPPASRRVVAIAQLRDGRQVEVRALWESPTSPAVLLGPSDHSRAQNVLLGAHRAWLAGHR</sequence>
<dbReference type="AlphaFoldDB" id="A0A3R8SS61"/>
<evidence type="ECO:0008006" key="4">
    <source>
        <dbReference type="Google" id="ProtNLM"/>
    </source>
</evidence>
<accession>A0A3R8SS61</accession>
<keyword evidence="1" id="KW-0472">Membrane</keyword>
<dbReference type="EMBL" id="QOCI01000001">
    <property type="protein sequence ID" value="RRR20217.1"/>
    <property type="molecule type" value="Genomic_DNA"/>
</dbReference>
<reference evidence="2 3" key="1">
    <citation type="submission" date="2018-07" db="EMBL/GenBank/DDBJ databases">
        <title>Brachybacteriurn paraconglorneratum KCTC 9916.</title>
        <authorList>
            <person name="Li Y."/>
        </authorList>
    </citation>
    <scope>NUCLEOTIDE SEQUENCE [LARGE SCALE GENOMIC DNA]</scope>
    <source>
        <strain evidence="2 3">KCTC 9916</strain>
    </source>
</reference>
<dbReference type="Proteomes" id="UP000274327">
    <property type="component" value="Unassembled WGS sequence"/>
</dbReference>
<organism evidence="2 3">
    <name type="scientific">Brachybacterium paraconglomeratum</name>
    <dbReference type="NCBI Taxonomy" id="173362"/>
    <lineage>
        <taxon>Bacteria</taxon>
        <taxon>Bacillati</taxon>
        <taxon>Actinomycetota</taxon>
        <taxon>Actinomycetes</taxon>
        <taxon>Micrococcales</taxon>
        <taxon>Dermabacteraceae</taxon>
        <taxon>Brachybacterium</taxon>
    </lineage>
</organism>
<evidence type="ECO:0000313" key="3">
    <source>
        <dbReference type="Proteomes" id="UP000274327"/>
    </source>
</evidence>
<evidence type="ECO:0000256" key="1">
    <source>
        <dbReference type="SAM" id="Phobius"/>
    </source>
</evidence>
<protein>
    <recommendedName>
        <fullName evidence="4">DUF2244 domain-containing protein</fullName>
    </recommendedName>
</protein>
<dbReference type="GeneID" id="78119819"/>
<dbReference type="RefSeq" id="WP_126984619.1">
    <property type="nucleotide sequence ID" value="NZ_ML133851.1"/>
</dbReference>
<keyword evidence="3" id="KW-1185">Reference proteome</keyword>